<dbReference type="EMBL" id="CVMT01000002">
    <property type="protein sequence ID" value="CRG84837.1"/>
    <property type="molecule type" value="Genomic_DNA"/>
</dbReference>
<reference evidence="8 9" key="1">
    <citation type="submission" date="2015-04" db="EMBL/GenBank/DDBJ databases">
        <authorList>
            <person name="Syromyatnikov M.Y."/>
            <person name="Popov V.N."/>
        </authorList>
    </citation>
    <scope>NUCLEOTIDE SEQUENCE [LARGE SCALE GENOMIC DNA]</scope>
    <source>
        <strain evidence="8">WF-38-12</strain>
    </source>
</reference>
<dbReference type="PANTHER" id="PTHR33048">
    <property type="entry name" value="PTH11-LIKE INTEGRAL MEMBRANE PROTEIN (AFU_ORTHOLOGUE AFUA_5G11245)"/>
    <property type="match status" value="1"/>
</dbReference>
<keyword evidence="9" id="KW-1185">Reference proteome</keyword>
<feature type="transmembrane region" description="Helical" evidence="6">
    <location>
        <begin position="96"/>
        <end position="120"/>
    </location>
</feature>
<evidence type="ECO:0000256" key="1">
    <source>
        <dbReference type="ARBA" id="ARBA00004141"/>
    </source>
</evidence>
<dbReference type="OMA" id="CAINITR"/>
<gene>
    <name evidence="8" type="ORF">PISL3812_02026</name>
</gene>
<dbReference type="Proteomes" id="UP000054383">
    <property type="component" value="Unassembled WGS sequence"/>
</dbReference>
<protein>
    <recommendedName>
        <fullName evidence="7">Rhodopsin domain-containing protein</fullName>
    </recommendedName>
</protein>
<keyword evidence="2 6" id="KW-0812">Transmembrane</keyword>
<dbReference type="AlphaFoldDB" id="A0A0U1LP03"/>
<evidence type="ECO:0000256" key="4">
    <source>
        <dbReference type="ARBA" id="ARBA00023136"/>
    </source>
</evidence>
<evidence type="ECO:0000313" key="9">
    <source>
        <dbReference type="Proteomes" id="UP000054383"/>
    </source>
</evidence>
<dbReference type="PANTHER" id="PTHR33048:SF57">
    <property type="entry name" value="INTEGRAL MEMBRANE PROTEIN-RELATED"/>
    <property type="match status" value="1"/>
</dbReference>
<accession>A0A0U1LP03</accession>
<name>A0A0U1LP03_TALIS</name>
<feature type="transmembrane region" description="Helical" evidence="6">
    <location>
        <begin position="16"/>
        <end position="39"/>
    </location>
</feature>
<evidence type="ECO:0000256" key="2">
    <source>
        <dbReference type="ARBA" id="ARBA00022692"/>
    </source>
</evidence>
<keyword evidence="3 6" id="KW-1133">Transmembrane helix</keyword>
<sequence>MAQTYPLGGLSTPAGLTAFIITTISIVLVTVVLILRVLAKRVSHRPFKAHDYIYFIGYIFAVCYSAQFLSGIHPGVIGIPIDDALRLYPDETESVFKIIAASTFIWAFATALVKLSLLSYYLTIFTTRDFQLMAYIVAILSVMLAIAGILIGSLMCRPFAYSWDRTIAGGRCGDSLKMQLSTCLVNIILDFMIVLLPLPLLWTLHVSLKKKALLSGIFSLGLCICAINITRTILVVNQDVVDTTHGIALIGLFSILEVNVGCICAGLPTLGPLVFRAQRRKKDFVPKINTFVRLRQAALKNNYGSAQMLSTMDEDELPLQEMERGISCSVRE</sequence>
<dbReference type="InterPro" id="IPR049326">
    <property type="entry name" value="Rhodopsin_dom_fungi"/>
</dbReference>
<evidence type="ECO:0000259" key="7">
    <source>
        <dbReference type="Pfam" id="PF20684"/>
    </source>
</evidence>
<keyword evidence="4 6" id="KW-0472">Membrane</keyword>
<comment type="subcellular location">
    <subcellularLocation>
        <location evidence="1">Membrane</location>
        <topology evidence="1">Multi-pass membrane protein</topology>
    </subcellularLocation>
</comment>
<feature type="transmembrane region" description="Helical" evidence="6">
    <location>
        <begin position="132"/>
        <end position="155"/>
    </location>
</feature>
<evidence type="ECO:0000256" key="5">
    <source>
        <dbReference type="ARBA" id="ARBA00038359"/>
    </source>
</evidence>
<evidence type="ECO:0000313" key="8">
    <source>
        <dbReference type="EMBL" id="CRG84837.1"/>
    </source>
</evidence>
<evidence type="ECO:0000256" key="6">
    <source>
        <dbReference type="SAM" id="Phobius"/>
    </source>
</evidence>
<feature type="transmembrane region" description="Helical" evidence="6">
    <location>
        <begin position="51"/>
        <end position="76"/>
    </location>
</feature>
<feature type="transmembrane region" description="Helical" evidence="6">
    <location>
        <begin position="246"/>
        <end position="275"/>
    </location>
</feature>
<feature type="transmembrane region" description="Helical" evidence="6">
    <location>
        <begin position="212"/>
        <end position="234"/>
    </location>
</feature>
<dbReference type="InterPro" id="IPR052337">
    <property type="entry name" value="SAT4-like"/>
</dbReference>
<dbReference type="OrthoDB" id="10017208at2759"/>
<feature type="domain" description="Rhodopsin" evidence="7">
    <location>
        <begin position="35"/>
        <end position="274"/>
    </location>
</feature>
<dbReference type="GO" id="GO:0016020">
    <property type="term" value="C:membrane"/>
    <property type="evidence" value="ECO:0007669"/>
    <property type="project" value="UniProtKB-SubCell"/>
</dbReference>
<feature type="transmembrane region" description="Helical" evidence="6">
    <location>
        <begin position="184"/>
        <end position="205"/>
    </location>
</feature>
<evidence type="ECO:0000256" key="3">
    <source>
        <dbReference type="ARBA" id="ARBA00022989"/>
    </source>
</evidence>
<comment type="similarity">
    <text evidence="5">Belongs to the SAT4 family.</text>
</comment>
<dbReference type="Pfam" id="PF20684">
    <property type="entry name" value="Fung_rhodopsin"/>
    <property type="match status" value="1"/>
</dbReference>
<organism evidence="8 9">
    <name type="scientific">Talaromyces islandicus</name>
    <name type="common">Penicillium islandicum</name>
    <dbReference type="NCBI Taxonomy" id="28573"/>
    <lineage>
        <taxon>Eukaryota</taxon>
        <taxon>Fungi</taxon>
        <taxon>Dikarya</taxon>
        <taxon>Ascomycota</taxon>
        <taxon>Pezizomycotina</taxon>
        <taxon>Eurotiomycetes</taxon>
        <taxon>Eurotiomycetidae</taxon>
        <taxon>Eurotiales</taxon>
        <taxon>Trichocomaceae</taxon>
        <taxon>Talaromyces</taxon>
        <taxon>Talaromyces sect. Islandici</taxon>
    </lineage>
</organism>
<proteinExistence type="inferred from homology"/>